<protein>
    <submittedName>
        <fullName evidence="1">Guanine nucleotide exchange factor DBS</fullName>
    </submittedName>
</protein>
<sequence>MRRATLVSLPLEMKPLRSGEESGQRDGMKEGTGKRGYGGGGRFVCISLEEMESFYRYTQCCQQLHNDILQRDDVPVCAAEIGSELQKQFAILPGGRGMNGSPIIVLPEFPAFGELEDEEVQNVLGYLTSVPSIAASGVGFILVIDRRLDRWAAVRATLLRIAGSFPGNLHLVLVLRPTALLQRTLSDFLFKFNKDEFKMKVPVVMLSSVTELHAYIDPGQLTTELGGTQEYCHESWISHRTAIEAFALMVKTTAQTLQAFGTELAETELPNDAEATTGLLHTHTLKKDKMKEDLQVALSQGGRLLECINEPLQTDPEYK</sequence>
<evidence type="ECO:0000313" key="1">
    <source>
        <dbReference type="EMBL" id="KAG8004500.1"/>
    </source>
</evidence>
<evidence type="ECO:0000313" key="2">
    <source>
        <dbReference type="Proteomes" id="UP000805704"/>
    </source>
</evidence>
<keyword evidence="2" id="KW-1185">Reference proteome</keyword>
<proteinExistence type="predicted"/>
<accession>A0ACB7ERR2</accession>
<comment type="caution">
    <text evidence="1">The sequence shown here is derived from an EMBL/GenBank/DDBJ whole genome shotgun (WGS) entry which is preliminary data.</text>
</comment>
<organism evidence="1 2">
    <name type="scientific">Nibea albiflora</name>
    <name type="common">Yellow drum</name>
    <name type="synonym">Corvina albiflora</name>
    <dbReference type="NCBI Taxonomy" id="240163"/>
    <lineage>
        <taxon>Eukaryota</taxon>
        <taxon>Metazoa</taxon>
        <taxon>Chordata</taxon>
        <taxon>Craniata</taxon>
        <taxon>Vertebrata</taxon>
        <taxon>Euteleostomi</taxon>
        <taxon>Actinopterygii</taxon>
        <taxon>Neopterygii</taxon>
        <taxon>Teleostei</taxon>
        <taxon>Neoteleostei</taxon>
        <taxon>Acanthomorphata</taxon>
        <taxon>Eupercaria</taxon>
        <taxon>Sciaenidae</taxon>
        <taxon>Nibea</taxon>
    </lineage>
</organism>
<dbReference type="Proteomes" id="UP000805704">
    <property type="component" value="Chromosome 24"/>
</dbReference>
<dbReference type="EMBL" id="CM024812">
    <property type="protein sequence ID" value="KAG8004500.1"/>
    <property type="molecule type" value="Genomic_DNA"/>
</dbReference>
<gene>
    <name evidence="1" type="primary">MCF2L</name>
    <name evidence="1" type="ORF">GBF38_008753</name>
</gene>
<reference evidence="1" key="1">
    <citation type="submission" date="2020-04" db="EMBL/GenBank/DDBJ databases">
        <title>A chromosome-scale assembly and high-density genetic map of the yellow drum (Nibea albiflora) genome.</title>
        <authorList>
            <person name="Xu D."/>
            <person name="Zhang W."/>
            <person name="Chen R."/>
            <person name="Tan P."/>
            <person name="Wang L."/>
            <person name="Song H."/>
            <person name="Tian L."/>
            <person name="Zhu Q."/>
            <person name="Wang B."/>
        </authorList>
    </citation>
    <scope>NUCLEOTIDE SEQUENCE</scope>
    <source>
        <strain evidence="1">ZJHYS-2018</strain>
    </source>
</reference>
<name>A0ACB7ERR2_NIBAL</name>